<dbReference type="GeneID" id="29109232"/>
<dbReference type="SMART" id="SM00360">
    <property type="entry name" value="RRM"/>
    <property type="match status" value="1"/>
</dbReference>
<dbReference type="InterPro" id="IPR035979">
    <property type="entry name" value="RBD_domain_sf"/>
</dbReference>
<feature type="region of interest" description="Disordered" evidence="2">
    <location>
        <begin position="170"/>
        <end position="202"/>
    </location>
</feature>
<evidence type="ECO:0000313" key="4">
    <source>
        <dbReference type="EMBL" id="OAG19063.1"/>
    </source>
</evidence>
<keyword evidence="1" id="KW-0694">RNA-binding</keyword>
<feature type="compositionally biased region" description="Polar residues" evidence="2">
    <location>
        <begin position="372"/>
        <end position="382"/>
    </location>
</feature>
<dbReference type="InterPro" id="IPR012677">
    <property type="entry name" value="Nucleotide-bd_a/b_plait_sf"/>
</dbReference>
<feature type="compositionally biased region" description="Basic and acidic residues" evidence="2">
    <location>
        <begin position="454"/>
        <end position="463"/>
    </location>
</feature>
<dbReference type="PROSITE" id="PS50102">
    <property type="entry name" value="RRM"/>
    <property type="match status" value="1"/>
</dbReference>
<feature type="compositionally biased region" description="Basic and acidic residues" evidence="2">
    <location>
        <begin position="383"/>
        <end position="395"/>
    </location>
</feature>
<evidence type="ECO:0000256" key="1">
    <source>
        <dbReference type="PROSITE-ProRule" id="PRU00176"/>
    </source>
</evidence>
<reference evidence="4 5" key="1">
    <citation type="submission" date="2016-05" db="EMBL/GenBank/DDBJ databases">
        <title>Comparative analysis of secretome profiles of manganese(II)-oxidizing ascomycete fungi.</title>
        <authorList>
            <consortium name="DOE Joint Genome Institute"/>
            <person name="Zeiner C.A."/>
            <person name="Purvine S.O."/>
            <person name="Zink E.M."/>
            <person name="Wu S."/>
            <person name="Pasa-Tolic L."/>
            <person name="Chaput D.L."/>
            <person name="Haridas S."/>
            <person name="Grigoriev I.V."/>
            <person name="Santelli C.M."/>
            <person name="Hansel C.M."/>
        </authorList>
    </citation>
    <scope>NUCLEOTIDE SEQUENCE [LARGE SCALE GENOMIC DNA]</scope>
    <source>
        <strain evidence="4 5">SRC1lrK2f</strain>
    </source>
</reference>
<feature type="domain" description="RRM" evidence="3">
    <location>
        <begin position="7"/>
        <end position="83"/>
    </location>
</feature>
<gene>
    <name evidence="4" type="ORF">CC77DRAFT_1010278</name>
</gene>
<dbReference type="EMBL" id="KV441482">
    <property type="protein sequence ID" value="OAG19063.1"/>
    <property type="molecule type" value="Genomic_DNA"/>
</dbReference>
<dbReference type="RefSeq" id="XP_018384484.1">
    <property type="nucleotide sequence ID" value="XM_018523638.1"/>
</dbReference>
<evidence type="ECO:0000256" key="2">
    <source>
        <dbReference type="SAM" id="MobiDB-lite"/>
    </source>
</evidence>
<dbReference type="InterPro" id="IPR000504">
    <property type="entry name" value="RRM_dom"/>
</dbReference>
<keyword evidence="5" id="KW-1185">Reference proteome</keyword>
<evidence type="ECO:0000259" key="3">
    <source>
        <dbReference type="PROSITE" id="PS50102"/>
    </source>
</evidence>
<feature type="compositionally biased region" description="Basic and acidic residues" evidence="2">
    <location>
        <begin position="422"/>
        <end position="443"/>
    </location>
</feature>
<dbReference type="CDD" id="cd00590">
    <property type="entry name" value="RRM_SF"/>
    <property type="match status" value="1"/>
</dbReference>
<organism evidence="4 5">
    <name type="scientific">Alternaria alternata</name>
    <name type="common">Alternaria rot fungus</name>
    <name type="synonym">Torula alternata</name>
    <dbReference type="NCBI Taxonomy" id="5599"/>
    <lineage>
        <taxon>Eukaryota</taxon>
        <taxon>Fungi</taxon>
        <taxon>Dikarya</taxon>
        <taxon>Ascomycota</taxon>
        <taxon>Pezizomycotina</taxon>
        <taxon>Dothideomycetes</taxon>
        <taxon>Pleosporomycetidae</taxon>
        <taxon>Pleosporales</taxon>
        <taxon>Pleosporineae</taxon>
        <taxon>Pleosporaceae</taxon>
        <taxon>Alternaria</taxon>
        <taxon>Alternaria sect. Alternaria</taxon>
        <taxon>Alternaria alternata complex</taxon>
    </lineage>
</organism>
<sequence length="479" mass="52559">MTLPNARVVRLTNVPYDVAEEDIRQLFGSCVVVDQIRTIDPQVGTNSSVYVLFSTVQDSNAVVERYGDLYIDGHRVNTMLAPTGNYSFNASQEGFARPRDTDTASAAAESLSTALNRTISNILALGITREKGARVQQEQQESIREERSRADYTNEQVIRRVLMERMMASLPRYKNKDRRKQPSGPAPIKHVVPAPDLQNRQDPRNRVLLITDLPTEADNDAVMTFLQEYRPESIDRTQIGGNWMVSALVLMQTTKGRDWAVKNLSGGMIQGQRVTVQTFSNLTQDVLDRIMNPEASVPDANANSPGRSRIARSTVPPAAKAPYVPFGSPPAQAPVASAPSTSYLPFGSSNPLPAASAAPKPSAIASILGDKTPNQESPQAPSDRTHEDTRGRRDQIAAGNQGVVVASQNRRNNFWTNLDHVTRERAEEQDPAADRVSPEDARSRSHSSQNRGRGRGDARERGRGNRPGGFDGLSRDEAL</sequence>
<dbReference type="KEGG" id="aalt:CC77DRAFT_1010278"/>
<feature type="region of interest" description="Disordered" evidence="2">
    <location>
        <begin position="422"/>
        <end position="479"/>
    </location>
</feature>
<dbReference type="Gene3D" id="3.30.70.330">
    <property type="match status" value="1"/>
</dbReference>
<feature type="region of interest" description="Disordered" evidence="2">
    <location>
        <begin position="367"/>
        <end position="408"/>
    </location>
</feature>
<dbReference type="Proteomes" id="UP000077248">
    <property type="component" value="Unassembled WGS sequence"/>
</dbReference>
<protein>
    <recommendedName>
        <fullName evidence="3">RRM domain-containing protein</fullName>
    </recommendedName>
</protein>
<dbReference type="GO" id="GO:0003723">
    <property type="term" value="F:RNA binding"/>
    <property type="evidence" value="ECO:0007669"/>
    <property type="project" value="UniProtKB-UniRule"/>
</dbReference>
<proteinExistence type="predicted"/>
<dbReference type="SUPFAM" id="SSF54928">
    <property type="entry name" value="RNA-binding domain, RBD"/>
    <property type="match status" value="1"/>
</dbReference>
<accession>A0A177DH04</accession>
<dbReference type="AlphaFoldDB" id="A0A177DH04"/>
<evidence type="ECO:0000313" key="5">
    <source>
        <dbReference type="Proteomes" id="UP000077248"/>
    </source>
</evidence>
<dbReference type="VEuPathDB" id="FungiDB:CC77DRAFT_1010278"/>
<name>A0A177DH04_ALTAL</name>